<feature type="transmembrane region" description="Helical" evidence="1">
    <location>
        <begin position="108"/>
        <end position="133"/>
    </location>
</feature>
<evidence type="ECO:0000313" key="2">
    <source>
        <dbReference type="EMBL" id="MBY8337655.1"/>
    </source>
</evidence>
<name>A0ABS7PF22_9SPHN</name>
<reference evidence="2 3" key="1">
    <citation type="submission" date="2021-07" db="EMBL/GenBank/DDBJ databases">
        <title>Alteriqipengyuania abyssalis NZ-12B nov, sp.nov isolated from deep sea sponge in pacific ocean.</title>
        <authorList>
            <person name="Tareen S."/>
            <person name="Wink J."/>
        </authorList>
    </citation>
    <scope>NUCLEOTIDE SEQUENCE [LARGE SCALE GENOMIC DNA]</scope>
    <source>
        <strain evidence="2 3">NZ-12B</strain>
    </source>
</reference>
<accession>A0ABS7PF22</accession>
<feature type="transmembrane region" description="Helical" evidence="1">
    <location>
        <begin position="32"/>
        <end position="50"/>
    </location>
</feature>
<gene>
    <name evidence="2" type="ORF">KYN89_11445</name>
</gene>
<evidence type="ECO:0000256" key="1">
    <source>
        <dbReference type="SAM" id="Phobius"/>
    </source>
</evidence>
<dbReference type="Proteomes" id="UP000759298">
    <property type="component" value="Unassembled WGS sequence"/>
</dbReference>
<organism evidence="2 3">
    <name type="scientific">Alteriqipengyuania abyssalis</name>
    <dbReference type="NCBI Taxonomy" id="2860200"/>
    <lineage>
        <taxon>Bacteria</taxon>
        <taxon>Pseudomonadati</taxon>
        <taxon>Pseudomonadota</taxon>
        <taxon>Alphaproteobacteria</taxon>
        <taxon>Sphingomonadales</taxon>
        <taxon>Erythrobacteraceae</taxon>
        <taxon>Alteriqipengyuania</taxon>
    </lineage>
</organism>
<feature type="transmembrane region" description="Helical" evidence="1">
    <location>
        <begin position="56"/>
        <end position="77"/>
    </location>
</feature>
<proteinExistence type="predicted"/>
<keyword evidence="1" id="KW-0812">Transmembrane</keyword>
<comment type="caution">
    <text evidence="2">The sequence shown here is derived from an EMBL/GenBank/DDBJ whole genome shotgun (WGS) entry which is preliminary data.</text>
</comment>
<feature type="transmembrane region" description="Helical" evidence="1">
    <location>
        <begin position="145"/>
        <end position="165"/>
    </location>
</feature>
<feature type="transmembrane region" description="Helical" evidence="1">
    <location>
        <begin position="172"/>
        <end position="191"/>
    </location>
</feature>
<keyword evidence="1" id="KW-0472">Membrane</keyword>
<dbReference type="RefSeq" id="WP_222825177.1">
    <property type="nucleotide sequence ID" value="NZ_JAHWXP010000003.1"/>
</dbReference>
<keyword evidence="1" id="KW-1133">Transmembrane helix</keyword>
<feature type="transmembrane region" description="Helical" evidence="1">
    <location>
        <begin position="6"/>
        <end position="25"/>
    </location>
</feature>
<sequence length="193" mass="19718">MAGDAPMWLASALAIAGVAVLRVSWGRAKRSLPLNLAGWAALLAALVVADRTAGEWGITVAILVATGAAFVALAFAATEKVRKGRAKAVRTVHRGSDEAAAGPRRSGWLTFLITGPLSLAASLLLALAVRALIVASGGAEADGNVAVLAVVPLAWPILAFVLLMMARRRAQLAWVLGIAALSAPFLMLQGGPA</sequence>
<dbReference type="EMBL" id="JAHWXP010000003">
    <property type="protein sequence ID" value="MBY8337655.1"/>
    <property type="molecule type" value="Genomic_DNA"/>
</dbReference>
<protein>
    <submittedName>
        <fullName evidence="2">Uncharacterized protein</fullName>
    </submittedName>
</protein>
<evidence type="ECO:0000313" key="3">
    <source>
        <dbReference type="Proteomes" id="UP000759298"/>
    </source>
</evidence>
<keyword evidence="3" id="KW-1185">Reference proteome</keyword>